<feature type="domain" description="SAM-dependent MTase RsmB/NOP-type" evidence="6">
    <location>
        <begin position="121"/>
        <end position="391"/>
    </location>
</feature>
<keyword evidence="8" id="KW-1185">Reference proteome</keyword>
<feature type="binding site" evidence="5">
    <location>
        <position position="292"/>
    </location>
    <ligand>
        <name>S-adenosyl-L-methionine</name>
        <dbReference type="ChEBI" id="CHEBI:59789"/>
    </ligand>
</feature>
<dbReference type="RefSeq" id="WP_182498191.1">
    <property type="nucleotide sequence ID" value="NZ_BMKM01000008.1"/>
</dbReference>
<comment type="caution">
    <text evidence="5">Lacks conserved residue(s) required for the propagation of feature annotation.</text>
</comment>
<sequence length="391" mass="45128">MEVNSNRIQQQVRNFERTINEYQFKEPFSRFLTQFYKNNRQMGSSDRRMNSRFCYNFFRLGRAFVSLTPTEKLTIAEFLCEVESGVVEVFMPEWADKLGLRIQEKVELVEGKYGKFLDKVFSFADYLSPTIDKNAFILSHFVQPNLYIRIQKGMESKVRKTLEKNSIPFEEISEQTLSLKNGTNLQQVKGLDGTYEVQDWSSQQSLNDLVVPERSSWWDCCAASGGKSLLLLDKEPNIKLLVSDVRLSILRNLDERFEKANVKTYFRKKILDLSKPVSNIMGEESFDGIILDAPCSGSGTWGRTSEMLWKFSKSEIEKYSSLQKDIVKNVVPYLKSGKTLLYITCSVFAAENEEICQYITEELGLQLIDQHPIIGYDKKADTMFVAQFKKA</sequence>
<feature type="binding site" evidence="5">
    <location>
        <position position="244"/>
    </location>
    <ligand>
        <name>S-adenosyl-L-methionine</name>
        <dbReference type="ChEBI" id="CHEBI:59789"/>
    </ligand>
</feature>
<evidence type="ECO:0000256" key="4">
    <source>
        <dbReference type="ARBA" id="ARBA00022884"/>
    </source>
</evidence>
<keyword evidence="1 5" id="KW-0489">Methyltransferase</keyword>
<accession>A0A8H9KV80</accession>
<evidence type="ECO:0000313" key="7">
    <source>
        <dbReference type="EMBL" id="GGE28879.1"/>
    </source>
</evidence>
<dbReference type="PANTHER" id="PTHR22807">
    <property type="entry name" value="NOP2 YEAST -RELATED NOL1/NOP2/FMU SUN DOMAIN-CONTAINING"/>
    <property type="match status" value="1"/>
</dbReference>
<dbReference type="AlphaFoldDB" id="A0A8H9KV80"/>
<dbReference type="Proteomes" id="UP000614460">
    <property type="component" value="Unassembled WGS sequence"/>
</dbReference>
<dbReference type="PRINTS" id="PR02008">
    <property type="entry name" value="RCMTFAMILY"/>
</dbReference>
<dbReference type="Pfam" id="PF01189">
    <property type="entry name" value="Methyltr_RsmB-F"/>
    <property type="match status" value="1"/>
</dbReference>
<dbReference type="PROSITE" id="PS51686">
    <property type="entry name" value="SAM_MT_RSMB_NOP"/>
    <property type="match status" value="1"/>
</dbReference>
<evidence type="ECO:0000259" key="6">
    <source>
        <dbReference type="PROSITE" id="PS51686"/>
    </source>
</evidence>
<evidence type="ECO:0000313" key="8">
    <source>
        <dbReference type="Proteomes" id="UP000614460"/>
    </source>
</evidence>
<keyword evidence="3 5" id="KW-0949">S-adenosyl-L-methionine</keyword>
<dbReference type="GO" id="GO:0001510">
    <property type="term" value="P:RNA methylation"/>
    <property type="evidence" value="ECO:0007669"/>
    <property type="project" value="InterPro"/>
</dbReference>
<dbReference type="Gene3D" id="3.40.50.150">
    <property type="entry name" value="Vaccinia Virus protein VP39"/>
    <property type="match status" value="1"/>
</dbReference>
<dbReference type="EMBL" id="BMKM01000008">
    <property type="protein sequence ID" value="GGE28879.1"/>
    <property type="molecule type" value="Genomic_DNA"/>
</dbReference>
<keyword evidence="2 5" id="KW-0808">Transferase</keyword>
<dbReference type="InterPro" id="IPR049560">
    <property type="entry name" value="MeTrfase_RsmB-F_NOP2_cat"/>
</dbReference>
<gene>
    <name evidence="7" type="primary">fmu</name>
    <name evidence="7" type="ORF">GCM10011516_28260</name>
</gene>
<comment type="similarity">
    <text evidence="5">Belongs to the class I-like SAM-binding methyltransferase superfamily. RsmB/NOP family.</text>
</comment>
<dbReference type="PANTHER" id="PTHR22807:SF53">
    <property type="entry name" value="RIBOSOMAL RNA SMALL SUBUNIT METHYLTRANSFERASE B-RELATED"/>
    <property type="match status" value="1"/>
</dbReference>
<evidence type="ECO:0000256" key="2">
    <source>
        <dbReference type="ARBA" id="ARBA00022679"/>
    </source>
</evidence>
<keyword evidence="4 5" id="KW-0694">RNA-binding</keyword>
<comment type="caution">
    <text evidence="7">The sequence shown here is derived from an EMBL/GenBank/DDBJ whole genome shotgun (WGS) entry which is preliminary data.</text>
</comment>
<dbReference type="InterPro" id="IPR023267">
    <property type="entry name" value="RCMT"/>
</dbReference>
<feature type="binding site" evidence="5">
    <location>
        <position position="272"/>
    </location>
    <ligand>
        <name>S-adenosyl-L-methionine</name>
        <dbReference type="ChEBI" id="CHEBI:59789"/>
    </ligand>
</feature>
<name>A0A8H9KV80_9SPHI</name>
<organism evidence="7 8">
    <name type="scientific">Sphingobacterium cellulitidis</name>
    <dbReference type="NCBI Taxonomy" id="1768011"/>
    <lineage>
        <taxon>Bacteria</taxon>
        <taxon>Pseudomonadati</taxon>
        <taxon>Bacteroidota</taxon>
        <taxon>Sphingobacteriia</taxon>
        <taxon>Sphingobacteriales</taxon>
        <taxon>Sphingobacteriaceae</taxon>
        <taxon>Sphingobacterium</taxon>
    </lineage>
</organism>
<reference evidence="7" key="1">
    <citation type="journal article" date="2014" name="Int. J. Syst. Evol. Microbiol.">
        <title>Complete genome sequence of Corynebacterium casei LMG S-19264T (=DSM 44701T), isolated from a smear-ripened cheese.</title>
        <authorList>
            <consortium name="US DOE Joint Genome Institute (JGI-PGF)"/>
            <person name="Walter F."/>
            <person name="Albersmeier A."/>
            <person name="Kalinowski J."/>
            <person name="Ruckert C."/>
        </authorList>
    </citation>
    <scope>NUCLEOTIDE SEQUENCE</scope>
    <source>
        <strain evidence="7">CGMCC 1.15966</strain>
    </source>
</reference>
<dbReference type="InterPro" id="IPR001678">
    <property type="entry name" value="MeTrfase_RsmB-F_NOP2_dom"/>
</dbReference>
<evidence type="ECO:0000256" key="3">
    <source>
        <dbReference type="ARBA" id="ARBA00022691"/>
    </source>
</evidence>
<proteinExistence type="inferred from homology"/>
<evidence type="ECO:0000256" key="5">
    <source>
        <dbReference type="PROSITE-ProRule" id="PRU01023"/>
    </source>
</evidence>
<dbReference type="GO" id="GO:0003723">
    <property type="term" value="F:RNA binding"/>
    <property type="evidence" value="ECO:0007669"/>
    <property type="project" value="UniProtKB-UniRule"/>
</dbReference>
<reference evidence="7" key="2">
    <citation type="submission" date="2020-09" db="EMBL/GenBank/DDBJ databases">
        <authorList>
            <person name="Sun Q."/>
            <person name="Zhou Y."/>
        </authorList>
    </citation>
    <scope>NUCLEOTIDE SEQUENCE</scope>
    <source>
        <strain evidence="7">CGMCC 1.15966</strain>
    </source>
</reference>
<dbReference type="InterPro" id="IPR029063">
    <property type="entry name" value="SAM-dependent_MTases_sf"/>
</dbReference>
<dbReference type="SUPFAM" id="SSF53335">
    <property type="entry name" value="S-adenosyl-L-methionine-dependent methyltransferases"/>
    <property type="match status" value="1"/>
</dbReference>
<feature type="active site" description="Nucleophile" evidence="5">
    <location>
        <position position="345"/>
    </location>
</feature>
<protein>
    <submittedName>
        <fullName evidence="7">RNA methyltransferase</fullName>
    </submittedName>
</protein>
<evidence type="ECO:0000256" key="1">
    <source>
        <dbReference type="ARBA" id="ARBA00022603"/>
    </source>
</evidence>
<dbReference type="GO" id="GO:0008173">
    <property type="term" value="F:RNA methyltransferase activity"/>
    <property type="evidence" value="ECO:0007669"/>
    <property type="project" value="InterPro"/>
</dbReference>